<dbReference type="AlphaFoldDB" id="S6B6E7"/>
<evidence type="ECO:0000313" key="2">
    <source>
        <dbReference type="EMBL" id="BAN64601.1"/>
    </source>
</evidence>
<evidence type="ECO:0000256" key="1">
    <source>
        <dbReference type="SAM" id="MobiDB-lite"/>
    </source>
</evidence>
<dbReference type="EMBL" id="AK440807">
    <property type="protein sequence ID" value="BAN64601.1"/>
    <property type="molecule type" value="mRNA"/>
</dbReference>
<feature type="region of interest" description="Disordered" evidence="1">
    <location>
        <begin position="51"/>
        <end position="85"/>
    </location>
</feature>
<reference evidence="2" key="1">
    <citation type="journal article" date="2014" name="BMC Genomics">
        <title>The Babesia bovis gene and promoter model: an update from full-length EST analysis.</title>
        <authorList>
            <person name="Yamagishi J."/>
            <person name="Wakaguri H."/>
            <person name="Yokoyama N."/>
            <person name="Yamashita R."/>
            <person name="Suzuki Y."/>
            <person name="Xuan X."/>
            <person name="Igarashi I."/>
        </authorList>
    </citation>
    <scope>NUCLEOTIDE SEQUENCE</scope>
    <source>
        <strain evidence="2">Texas</strain>
    </source>
</reference>
<name>S6B6E7_BABBO</name>
<accession>S6B6E7</accession>
<sequence>MLYGYGIQLASKRCICESTNVKHHSTLSKTLHCPFRWVCIVTLHRVLWSKKSRHQEKSAASKTRRPKDSLSTRGATGIYLAKAHP</sequence>
<protein>
    <submittedName>
        <fullName evidence="2">Uncharacterized protein</fullName>
    </submittedName>
</protein>
<proteinExistence type="evidence at transcript level"/>
<organism evidence="2">
    <name type="scientific">Babesia bovis</name>
    <dbReference type="NCBI Taxonomy" id="5865"/>
    <lineage>
        <taxon>Eukaryota</taxon>
        <taxon>Sar</taxon>
        <taxon>Alveolata</taxon>
        <taxon>Apicomplexa</taxon>
        <taxon>Aconoidasida</taxon>
        <taxon>Piroplasmida</taxon>
        <taxon>Babesiidae</taxon>
        <taxon>Babesia</taxon>
    </lineage>
</organism>